<accession>A0A9X3RA11</accession>
<dbReference type="NCBIfam" id="TIGR03582">
    <property type="entry name" value="EF_0829"/>
    <property type="match status" value="1"/>
</dbReference>
<evidence type="ECO:0000313" key="3">
    <source>
        <dbReference type="Proteomes" id="UP001152172"/>
    </source>
</evidence>
<dbReference type="RefSeq" id="WP_269922290.1">
    <property type="nucleotide sequence ID" value="NZ_CP189791.1"/>
</dbReference>
<feature type="domain" description="PRD" evidence="1">
    <location>
        <begin position="12"/>
        <end position="113"/>
    </location>
</feature>
<comment type="caution">
    <text evidence="2">The sequence shown here is derived from an EMBL/GenBank/DDBJ whole genome shotgun (WGS) entry which is preliminary data.</text>
</comment>
<dbReference type="SUPFAM" id="SSF63520">
    <property type="entry name" value="PTS-regulatory domain, PRD"/>
    <property type="match status" value="1"/>
</dbReference>
<dbReference type="EMBL" id="JAMKBI010000008">
    <property type="protein sequence ID" value="MCZ8534045.1"/>
    <property type="molecule type" value="Genomic_DNA"/>
</dbReference>
<proteinExistence type="predicted"/>
<dbReference type="Pfam" id="PF00874">
    <property type="entry name" value="PRD"/>
    <property type="match status" value="1"/>
</dbReference>
<reference evidence="2" key="1">
    <citation type="submission" date="2022-05" db="EMBL/GenBank/DDBJ databases">
        <authorList>
            <person name="Colautti A."/>
            <person name="Iacumin L."/>
        </authorList>
    </citation>
    <scope>NUCLEOTIDE SEQUENCE</scope>
    <source>
        <strain evidence="2">DSM 30747</strain>
    </source>
</reference>
<dbReference type="InterPro" id="IPR020044">
    <property type="entry name" value="PRD_EF0829/AHA3910"/>
</dbReference>
<dbReference type="Gene3D" id="1.10.1790.10">
    <property type="entry name" value="PRD domain"/>
    <property type="match status" value="1"/>
</dbReference>
<keyword evidence="3" id="KW-1185">Reference proteome</keyword>
<dbReference type="Proteomes" id="UP001152172">
    <property type="component" value="Unassembled WGS sequence"/>
</dbReference>
<dbReference type="GO" id="GO:0006355">
    <property type="term" value="P:regulation of DNA-templated transcription"/>
    <property type="evidence" value="ECO:0007669"/>
    <property type="project" value="InterPro"/>
</dbReference>
<dbReference type="InterPro" id="IPR036634">
    <property type="entry name" value="PRD_sf"/>
</dbReference>
<dbReference type="PROSITE" id="PS51372">
    <property type="entry name" value="PRD_2"/>
    <property type="match status" value="1"/>
</dbReference>
<sequence>MNTQNSKEQEIISKSGNPDLCIDVLSYSKDFLESKKVLMTVPQWLSFVSHISGMVYRSTNEEPIQSVEKEIFNEVSSESIEMASEICKQLSNLHEDEKYLLSIHFEAAKLNEE</sequence>
<protein>
    <submittedName>
        <fullName evidence="2">PRD domain-containing protein</fullName>
    </submittedName>
</protein>
<evidence type="ECO:0000259" key="1">
    <source>
        <dbReference type="PROSITE" id="PS51372"/>
    </source>
</evidence>
<dbReference type="InterPro" id="IPR011608">
    <property type="entry name" value="PRD"/>
</dbReference>
<organism evidence="2 3">
    <name type="scientific">Psychrobacillus psychrodurans</name>
    <dbReference type="NCBI Taxonomy" id="126157"/>
    <lineage>
        <taxon>Bacteria</taxon>
        <taxon>Bacillati</taxon>
        <taxon>Bacillota</taxon>
        <taxon>Bacilli</taxon>
        <taxon>Bacillales</taxon>
        <taxon>Bacillaceae</taxon>
        <taxon>Psychrobacillus</taxon>
    </lineage>
</organism>
<evidence type="ECO:0000313" key="2">
    <source>
        <dbReference type="EMBL" id="MCZ8534045.1"/>
    </source>
</evidence>
<gene>
    <name evidence="2" type="ORF">M9R61_12055</name>
</gene>
<dbReference type="AlphaFoldDB" id="A0A9X3RA11"/>
<name>A0A9X3RA11_9BACI</name>